<sequence length="182" mass="19444">MALLARPAAEALAELPALRRELMAASNPMSTTFWASAEAVLSSIRAGGASIGSVREWLEATGTEPIQLIPGEMFMWPDENERSALAAELHALLVAHLEALVADGVIDPDRLAAGDAAALAAYRQIQVDWLRSPLPDGRVPASALDEEGIAEFVAEWNDAQADARHILGEMLEEVGPRPCPED</sequence>
<name>A0A4R5A6V2_9ACTN</name>
<dbReference type="Proteomes" id="UP000295217">
    <property type="component" value="Unassembled WGS sequence"/>
</dbReference>
<dbReference type="EMBL" id="SMLB01000040">
    <property type="protein sequence ID" value="TDD66354.1"/>
    <property type="molecule type" value="Genomic_DNA"/>
</dbReference>
<dbReference type="OrthoDB" id="3509248at2"/>
<gene>
    <name evidence="1" type="ORF">E1262_22385</name>
</gene>
<organism evidence="1 2">
    <name type="scientific">Jiangella aurantiaca</name>
    <dbReference type="NCBI Taxonomy" id="2530373"/>
    <lineage>
        <taxon>Bacteria</taxon>
        <taxon>Bacillati</taxon>
        <taxon>Actinomycetota</taxon>
        <taxon>Actinomycetes</taxon>
        <taxon>Jiangellales</taxon>
        <taxon>Jiangellaceae</taxon>
        <taxon>Jiangella</taxon>
    </lineage>
</organism>
<proteinExistence type="predicted"/>
<protein>
    <submittedName>
        <fullName evidence="1">Uncharacterized protein</fullName>
    </submittedName>
</protein>
<evidence type="ECO:0000313" key="2">
    <source>
        <dbReference type="Proteomes" id="UP000295217"/>
    </source>
</evidence>
<reference evidence="1 2" key="1">
    <citation type="submission" date="2019-02" db="EMBL/GenBank/DDBJ databases">
        <title>Draft genome sequences of novel Actinobacteria.</title>
        <authorList>
            <person name="Sahin N."/>
            <person name="Ay H."/>
            <person name="Saygin H."/>
        </authorList>
    </citation>
    <scope>NUCLEOTIDE SEQUENCE [LARGE SCALE GENOMIC DNA]</scope>
    <source>
        <strain evidence="1 2">8K307</strain>
    </source>
</reference>
<dbReference type="RefSeq" id="WP_132105781.1">
    <property type="nucleotide sequence ID" value="NZ_SMLB01000040.1"/>
</dbReference>
<dbReference type="AlphaFoldDB" id="A0A4R5A6V2"/>
<accession>A0A4R5A6V2</accession>
<evidence type="ECO:0000313" key="1">
    <source>
        <dbReference type="EMBL" id="TDD66354.1"/>
    </source>
</evidence>
<keyword evidence="2" id="KW-1185">Reference proteome</keyword>
<comment type="caution">
    <text evidence="1">The sequence shown here is derived from an EMBL/GenBank/DDBJ whole genome shotgun (WGS) entry which is preliminary data.</text>
</comment>